<evidence type="ECO:0000256" key="1">
    <source>
        <dbReference type="ARBA" id="ARBA00001974"/>
    </source>
</evidence>
<evidence type="ECO:0000256" key="2">
    <source>
        <dbReference type="ARBA" id="ARBA00010790"/>
    </source>
</evidence>
<evidence type="ECO:0000256" key="6">
    <source>
        <dbReference type="RuleBase" id="RU003968"/>
    </source>
</evidence>
<dbReference type="PANTHER" id="PTHR11552">
    <property type="entry name" value="GLUCOSE-METHANOL-CHOLINE GMC OXIDOREDUCTASE"/>
    <property type="match status" value="1"/>
</dbReference>
<sequence length="637" mass="69897">MSARQFTAEEFSKTKFDYLIVGGGTAGLVLAARLSEDPNVLVGVLEAGPPVFDEPSVNVPGKFGQTIGTKYDWDFNTTPQSGLNGRELPWPRGKMLGGTSAMNFMVWNRGCKEDYDAWEHLGNPGWSWESLKYVIPELTKYSSARSPLTHFRSYFQKSERLQLPPKDLVDKFQGHHTISDHGTEGPVLTTYQPFFAETHKYWHAALQNLGVETNAAHFGGSNVGAWTTLTSVDPKTQTRSYSATAYYLPCASRSNLFVLTEALTTEVLFGQHGGQNEMEAKGVSFTVNGGKNSFVASCSREVILCCGAVGSPQLLELSGIGNPEILSKANIVPKVSNVNVGENLQEHMMSVAVYELIDDVATPQDLARAEFAQEAEDLYKESMTGILTATPGSMAYLPLRTFIDEAQASHLEQAAQSCMTEDNPSIRPSELALNRVLARQFAPESRLGQVEYILDHQNYSPFFESVPGKKYASLLQILQYPYSRGSIHIDPSSPQNKVHVDPQYYQGLGQLDLQIMAKAQVFGHKIAKTRPLNSIITKRVHPPEQATDSESAWTAWLGDNTITDWHPVGTCAMLPEDKGGVVDSALKVYGTANVRVVDASVFPLHVSAHIQATVYAVAEKAADLIKDSWSRAPTAKL</sequence>
<dbReference type="SUPFAM" id="SSF54373">
    <property type="entry name" value="FAD-linked reductases, C-terminal domain"/>
    <property type="match status" value="1"/>
</dbReference>
<evidence type="ECO:0000313" key="10">
    <source>
        <dbReference type="Proteomes" id="UP001345691"/>
    </source>
</evidence>
<dbReference type="PROSITE" id="PS00623">
    <property type="entry name" value="GMC_OXRED_1"/>
    <property type="match status" value="1"/>
</dbReference>
<feature type="domain" description="Glucose-methanol-choline oxidoreductase N-terminal" evidence="7">
    <location>
        <begin position="93"/>
        <end position="116"/>
    </location>
</feature>
<comment type="caution">
    <text evidence="9">The sequence shown here is derived from an EMBL/GenBank/DDBJ whole genome shotgun (WGS) entry which is preliminary data.</text>
</comment>
<proteinExistence type="inferred from homology"/>
<reference evidence="9 10" key="1">
    <citation type="submission" date="2023-08" db="EMBL/GenBank/DDBJ databases">
        <title>Black Yeasts Isolated from many extreme environments.</title>
        <authorList>
            <person name="Coleine C."/>
            <person name="Stajich J.E."/>
            <person name="Selbmann L."/>
        </authorList>
    </citation>
    <scope>NUCLEOTIDE SEQUENCE [LARGE SCALE GENOMIC DNA]</scope>
    <source>
        <strain evidence="9 10">CCFEE 6328</strain>
    </source>
</reference>
<keyword evidence="10" id="KW-1185">Reference proteome</keyword>
<comment type="similarity">
    <text evidence="2 6">Belongs to the GMC oxidoreductase family.</text>
</comment>
<evidence type="ECO:0000256" key="5">
    <source>
        <dbReference type="ARBA" id="ARBA00023002"/>
    </source>
</evidence>
<dbReference type="InterPro" id="IPR000172">
    <property type="entry name" value="GMC_OxRdtase_N"/>
</dbReference>
<dbReference type="Proteomes" id="UP001345691">
    <property type="component" value="Unassembled WGS sequence"/>
</dbReference>
<evidence type="ECO:0000256" key="4">
    <source>
        <dbReference type="ARBA" id="ARBA00022827"/>
    </source>
</evidence>
<evidence type="ECO:0000259" key="7">
    <source>
        <dbReference type="PROSITE" id="PS00623"/>
    </source>
</evidence>
<feature type="domain" description="Glucose-methanol-choline oxidoreductase N-terminal" evidence="8">
    <location>
        <begin position="307"/>
        <end position="321"/>
    </location>
</feature>
<dbReference type="PIRSF" id="PIRSF000137">
    <property type="entry name" value="Alcohol_oxidase"/>
    <property type="match status" value="1"/>
</dbReference>
<keyword evidence="4 6" id="KW-0274">FAD</keyword>
<dbReference type="Pfam" id="PF05199">
    <property type="entry name" value="GMC_oxred_C"/>
    <property type="match status" value="1"/>
</dbReference>
<protein>
    <recommendedName>
        <fullName evidence="7 8">Glucose-methanol-choline oxidoreductase N-terminal domain-containing protein</fullName>
    </recommendedName>
</protein>
<dbReference type="Pfam" id="PF00732">
    <property type="entry name" value="GMC_oxred_N"/>
    <property type="match status" value="1"/>
</dbReference>
<accession>A0ABR0JDD9</accession>
<dbReference type="SUPFAM" id="SSF51905">
    <property type="entry name" value="FAD/NAD(P)-binding domain"/>
    <property type="match status" value="1"/>
</dbReference>
<evidence type="ECO:0000259" key="8">
    <source>
        <dbReference type="PROSITE" id="PS00624"/>
    </source>
</evidence>
<dbReference type="Gene3D" id="3.30.560.10">
    <property type="entry name" value="Glucose Oxidase, domain 3"/>
    <property type="match status" value="1"/>
</dbReference>
<evidence type="ECO:0000313" key="9">
    <source>
        <dbReference type="EMBL" id="KAK5061914.1"/>
    </source>
</evidence>
<dbReference type="InterPro" id="IPR036188">
    <property type="entry name" value="FAD/NAD-bd_sf"/>
</dbReference>
<dbReference type="EMBL" id="JAVRRF010000009">
    <property type="protein sequence ID" value="KAK5061914.1"/>
    <property type="molecule type" value="Genomic_DNA"/>
</dbReference>
<gene>
    <name evidence="9" type="ORF">LTR69_005098</name>
</gene>
<dbReference type="InterPro" id="IPR012132">
    <property type="entry name" value="GMC_OxRdtase"/>
</dbReference>
<dbReference type="PROSITE" id="PS00624">
    <property type="entry name" value="GMC_OXRED_2"/>
    <property type="match status" value="1"/>
</dbReference>
<organism evidence="9 10">
    <name type="scientific">Exophiala sideris</name>
    <dbReference type="NCBI Taxonomy" id="1016849"/>
    <lineage>
        <taxon>Eukaryota</taxon>
        <taxon>Fungi</taxon>
        <taxon>Dikarya</taxon>
        <taxon>Ascomycota</taxon>
        <taxon>Pezizomycotina</taxon>
        <taxon>Eurotiomycetes</taxon>
        <taxon>Chaetothyriomycetidae</taxon>
        <taxon>Chaetothyriales</taxon>
        <taxon>Herpotrichiellaceae</taxon>
        <taxon>Exophiala</taxon>
    </lineage>
</organism>
<keyword evidence="3 6" id="KW-0285">Flavoprotein</keyword>
<evidence type="ECO:0000256" key="3">
    <source>
        <dbReference type="ARBA" id="ARBA00022630"/>
    </source>
</evidence>
<name>A0ABR0JDD9_9EURO</name>
<comment type="cofactor">
    <cofactor evidence="1">
        <name>FAD</name>
        <dbReference type="ChEBI" id="CHEBI:57692"/>
    </cofactor>
</comment>
<dbReference type="InterPro" id="IPR007867">
    <property type="entry name" value="GMC_OxRtase_C"/>
</dbReference>
<keyword evidence="5" id="KW-0560">Oxidoreductase</keyword>
<dbReference type="Gene3D" id="3.50.50.60">
    <property type="entry name" value="FAD/NAD(P)-binding domain"/>
    <property type="match status" value="1"/>
</dbReference>
<dbReference type="PANTHER" id="PTHR11552:SF201">
    <property type="entry name" value="GLUCOSE-METHANOL-CHOLINE OXIDOREDUCTASE N-TERMINAL DOMAIN-CONTAINING PROTEIN"/>
    <property type="match status" value="1"/>
</dbReference>